<evidence type="ECO:0000313" key="1">
    <source>
        <dbReference type="Ensembl" id="ENSTGEP00000030771.1"/>
    </source>
</evidence>
<organism evidence="1 2">
    <name type="scientific">Theropithecus gelada</name>
    <name type="common">Gelada baboon</name>
    <dbReference type="NCBI Taxonomy" id="9565"/>
    <lineage>
        <taxon>Eukaryota</taxon>
        <taxon>Metazoa</taxon>
        <taxon>Chordata</taxon>
        <taxon>Craniata</taxon>
        <taxon>Vertebrata</taxon>
        <taxon>Euteleostomi</taxon>
        <taxon>Mammalia</taxon>
        <taxon>Eutheria</taxon>
        <taxon>Euarchontoglires</taxon>
        <taxon>Primates</taxon>
        <taxon>Haplorrhini</taxon>
        <taxon>Catarrhini</taxon>
        <taxon>Cercopithecidae</taxon>
        <taxon>Cercopithecinae</taxon>
        <taxon>Theropithecus</taxon>
    </lineage>
</organism>
<dbReference type="PANTHER" id="PTHR46254">
    <property type="entry name" value="PROTEIN GVQW1-RELATED"/>
    <property type="match status" value="1"/>
</dbReference>
<proteinExistence type="predicted"/>
<sequence length="101" mass="11419">AGSGRDSSLQTSATEPHHFFLFFFFFFFETESRSVARAGVQWHYLGSLQAPPPGFTPFSCLSLPSSWDYRHPPPCPASFLYFLVEMGFHRVSQDGLHLLTS</sequence>
<reference evidence="1" key="3">
    <citation type="submission" date="2025-09" db="UniProtKB">
        <authorList>
            <consortium name="Ensembl"/>
        </authorList>
    </citation>
    <scope>IDENTIFICATION</scope>
</reference>
<dbReference type="Proteomes" id="UP000694411">
    <property type="component" value="Chromosome 20"/>
</dbReference>
<keyword evidence="2" id="KW-1185">Reference proteome</keyword>
<dbReference type="AlphaFoldDB" id="A0A8D2K7U2"/>
<name>A0A8D2K7U2_THEGE</name>
<reference evidence="1" key="1">
    <citation type="submission" date="2018-05" db="EMBL/GenBank/DDBJ databases">
        <title>Whole genome of Theropithecus gelada.</title>
        <authorList>
            <person name="Chiou K.L."/>
            <person name="Snyder-Mackler N."/>
        </authorList>
    </citation>
    <scope>NUCLEOTIDE SEQUENCE [LARGE SCALE GENOMIC DNA]</scope>
</reference>
<protein>
    <submittedName>
        <fullName evidence="1">Uncharacterized protein</fullName>
    </submittedName>
</protein>
<dbReference type="PRINTS" id="PR02045">
    <property type="entry name" value="F138DOMAIN"/>
</dbReference>
<reference evidence="1" key="2">
    <citation type="submission" date="2025-08" db="UniProtKB">
        <authorList>
            <consortium name="Ensembl"/>
        </authorList>
    </citation>
    <scope>IDENTIFICATION</scope>
</reference>
<evidence type="ECO:0000313" key="2">
    <source>
        <dbReference type="Proteomes" id="UP000694411"/>
    </source>
</evidence>
<accession>A0A8D2K7U2</accession>
<dbReference type="Ensembl" id="ENSTGET00000036587.1">
    <property type="protein sequence ID" value="ENSTGEP00000030771.1"/>
    <property type="gene ID" value="ENSTGEG00000024674.1"/>
</dbReference>